<comment type="similarity">
    <text evidence="2 6">Belongs to the copper transporter (Ctr) (TC 1.A.56) family. SLC31A subfamily.</text>
</comment>
<evidence type="ECO:0000256" key="2">
    <source>
        <dbReference type="ARBA" id="ARBA00006921"/>
    </source>
</evidence>
<gene>
    <name evidence="7" type="ORF">DASB73_030170</name>
</gene>
<keyword evidence="6" id="KW-0406">Ion transport</keyword>
<organism evidence="7 8">
    <name type="scientific">Starmerella bacillaris</name>
    <name type="common">Yeast</name>
    <name type="synonym">Candida zemplinina</name>
    <dbReference type="NCBI Taxonomy" id="1247836"/>
    <lineage>
        <taxon>Eukaryota</taxon>
        <taxon>Fungi</taxon>
        <taxon>Dikarya</taxon>
        <taxon>Ascomycota</taxon>
        <taxon>Saccharomycotina</taxon>
        <taxon>Dipodascomycetes</taxon>
        <taxon>Dipodascales</taxon>
        <taxon>Trichomonascaceae</taxon>
        <taxon>Starmerella</taxon>
    </lineage>
</organism>
<name>A0AAV5RNI6_STABA</name>
<protein>
    <recommendedName>
        <fullName evidence="6">Copper transport protein</fullName>
    </recommendedName>
</protein>
<evidence type="ECO:0000256" key="6">
    <source>
        <dbReference type="RuleBase" id="RU367022"/>
    </source>
</evidence>
<keyword evidence="6" id="KW-0187">Copper transport</keyword>
<evidence type="ECO:0000313" key="7">
    <source>
        <dbReference type="EMBL" id="GMM52054.1"/>
    </source>
</evidence>
<comment type="subcellular location">
    <subcellularLocation>
        <location evidence="1 6">Membrane</location>
        <topology evidence="1 6">Multi-pass membrane protein</topology>
    </subcellularLocation>
</comment>
<dbReference type="Proteomes" id="UP001362899">
    <property type="component" value="Unassembled WGS sequence"/>
</dbReference>
<feature type="transmembrane region" description="Helical" evidence="6">
    <location>
        <begin position="138"/>
        <end position="158"/>
    </location>
</feature>
<evidence type="ECO:0000256" key="3">
    <source>
        <dbReference type="ARBA" id="ARBA00022692"/>
    </source>
</evidence>
<keyword evidence="5 6" id="KW-0472">Membrane</keyword>
<dbReference type="InterPro" id="IPR007274">
    <property type="entry name" value="Cop_transporter"/>
</dbReference>
<dbReference type="Pfam" id="PF04145">
    <property type="entry name" value="Ctr"/>
    <property type="match status" value="1"/>
</dbReference>
<keyword evidence="4 6" id="KW-1133">Transmembrane helix</keyword>
<feature type="transmembrane region" description="Helical" evidence="6">
    <location>
        <begin position="272"/>
        <end position="290"/>
    </location>
</feature>
<accession>A0AAV5RNI6</accession>
<dbReference type="GO" id="GO:0005375">
    <property type="term" value="F:copper ion transmembrane transporter activity"/>
    <property type="evidence" value="ECO:0007669"/>
    <property type="project" value="UniProtKB-UniRule"/>
</dbReference>
<reference evidence="7 8" key="1">
    <citation type="journal article" date="2023" name="Elife">
        <title>Identification of key yeast species and microbe-microbe interactions impacting larval growth of Drosophila in the wild.</title>
        <authorList>
            <person name="Mure A."/>
            <person name="Sugiura Y."/>
            <person name="Maeda R."/>
            <person name="Honda K."/>
            <person name="Sakurai N."/>
            <person name="Takahashi Y."/>
            <person name="Watada M."/>
            <person name="Katoh T."/>
            <person name="Gotoh A."/>
            <person name="Gotoh Y."/>
            <person name="Taniguchi I."/>
            <person name="Nakamura K."/>
            <person name="Hayashi T."/>
            <person name="Katayama T."/>
            <person name="Uemura T."/>
            <person name="Hattori Y."/>
        </authorList>
    </citation>
    <scope>NUCLEOTIDE SEQUENCE [LARGE SCALE GENOMIC DNA]</scope>
    <source>
        <strain evidence="7 8">SB-73</strain>
    </source>
</reference>
<dbReference type="AlphaFoldDB" id="A0AAV5RNI6"/>
<evidence type="ECO:0000256" key="5">
    <source>
        <dbReference type="ARBA" id="ARBA00023136"/>
    </source>
</evidence>
<dbReference type="GO" id="GO:0016020">
    <property type="term" value="C:membrane"/>
    <property type="evidence" value="ECO:0007669"/>
    <property type="project" value="UniProtKB-SubCell"/>
</dbReference>
<keyword evidence="6" id="KW-0186">Copper</keyword>
<evidence type="ECO:0000256" key="1">
    <source>
        <dbReference type="ARBA" id="ARBA00004141"/>
    </source>
</evidence>
<feature type="transmembrane region" description="Helical" evidence="6">
    <location>
        <begin position="249"/>
        <end position="266"/>
    </location>
</feature>
<dbReference type="PANTHER" id="PTHR12483">
    <property type="entry name" value="SOLUTE CARRIER FAMILY 31 COPPER TRANSPORTERS"/>
    <property type="match status" value="1"/>
</dbReference>
<evidence type="ECO:0000313" key="8">
    <source>
        <dbReference type="Proteomes" id="UP001362899"/>
    </source>
</evidence>
<sequence>MDGMDMGSSAMAASSSTMGDMSTMSSMVMTATSVMDSMTTMASMDMASTTASSMSMDMASTTASSMSMDMASASTTMVMSMASATSSASSTGSSMAGMNMSGMSSSSDKCTMSMLWNWNTKNSCFLASGWHVKTRGQFAGTCISIFVWTFLMVALTRLRRDIDNWLIKRRTSNMQLNLEKAVSSASSGNEDMENKAQQEGAVYTSTPATPNTPSKLGLALQFGGFSGAAYNSDGVPLYRPGILEQIIRALLYAFEFSVTWLLALILMSYNGYVLISAFLGAFFGFLFVYWEPVQYVRGTRMTGHCC</sequence>
<dbReference type="EMBL" id="BTGC01000008">
    <property type="protein sequence ID" value="GMM52054.1"/>
    <property type="molecule type" value="Genomic_DNA"/>
</dbReference>
<comment type="caution">
    <text evidence="7">The sequence shown here is derived from an EMBL/GenBank/DDBJ whole genome shotgun (WGS) entry which is preliminary data.</text>
</comment>
<keyword evidence="6" id="KW-0813">Transport</keyword>
<proteinExistence type="inferred from homology"/>
<evidence type="ECO:0000256" key="4">
    <source>
        <dbReference type="ARBA" id="ARBA00022989"/>
    </source>
</evidence>
<keyword evidence="8" id="KW-1185">Reference proteome</keyword>
<dbReference type="PANTHER" id="PTHR12483:SF73">
    <property type="entry name" value="COPPER TRANSPORT PROTEIN CTR3"/>
    <property type="match status" value="1"/>
</dbReference>
<keyword evidence="3 6" id="KW-0812">Transmembrane</keyword>